<keyword evidence="1" id="KW-0812">Transmembrane</keyword>
<dbReference type="AlphaFoldDB" id="E6K4B8"/>
<keyword evidence="3" id="KW-1185">Reference proteome</keyword>
<reference evidence="2 3" key="1">
    <citation type="submission" date="2010-10" db="EMBL/GenBank/DDBJ databases">
        <authorList>
            <person name="Muzny D."/>
            <person name="Qin X."/>
            <person name="Deng J."/>
            <person name="Jiang H."/>
            <person name="Liu Y."/>
            <person name="Qu J."/>
            <person name="Song X.-Z."/>
            <person name="Zhang L."/>
            <person name="Thornton R."/>
            <person name="Coyle M."/>
            <person name="Francisco L."/>
            <person name="Jackson L."/>
            <person name="Javaid M."/>
            <person name="Korchina V."/>
            <person name="Kovar C."/>
            <person name="Mata R."/>
            <person name="Mathew T."/>
            <person name="Ngo R."/>
            <person name="Nguyen L."/>
            <person name="Nguyen N."/>
            <person name="Okwuonu G."/>
            <person name="Ongeri F."/>
            <person name="Pham C."/>
            <person name="Simmons D."/>
            <person name="Wilczek-Boney K."/>
            <person name="Hale W."/>
            <person name="Jakkamsetti A."/>
            <person name="Pham P."/>
            <person name="Ruth R."/>
            <person name="San Lucas F."/>
            <person name="Warren J."/>
            <person name="Zhang J."/>
            <person name="Zhao Z."/>
            <person name="Zhou C."/>
            <person name="Zhu D."/>
            <person name="Lee S."/>
            <person name="Bess C."/>
            <person name="Blankenburg K."/>
            <person name="Forbes L."/>
            <person name="Fu Q."/>
            <person name="Gubbala S."/>
            <person name="Hirani K."/>
            <person name="Jayaseelan J.C."/>
            <person name="Lara F."/>
            <person name="Munidasa M."/>
            <person name="Palculict T."/>
            <person name="Patil S."/>
            <person name="Pu L.-L."/>
            <person name="Saada N."/>
            <person name="Tang L."/>
            <person name="Weissenberger G."/>
            <person name="Zhu Y."/>
            <person name="Hemphill L."/>
            <person name="Shang Y."/>
            <person name="Youmans B."/>
            <person name="Ayvaz T."/>
            <person name="Ross M."/>
            <person name="Santibanez J."/>
            <person name="Aqrawi P."/>
            <person name="Gross S."/>
            <person name="Joshi V."/>
            <person name="Fowler G."/>
            <person name="Nazareth L."/>
            <person name="Reid J."/>
            <person name="Worley K."/>
            <person name="Petrosino J."/>
            <person name="Highlander S."/>
            <person name="Gibbs R."/>
        </authorList>
    </citation>
    <scope>NUCLEOTIDE SEQUENCE [LARGE SCALE GENOMIC DNA]</scope>
    <source>
        <strain evidence="2 3">ATCC 33574</strain>
    </source>
</reference>
<evidence type="ECO:0000313" key="2">
    <source>
        <dbReference type="EMBL" id="EFU31667.1"/>
    </source>
</evidence>
<dbReference type="EMBL" id="AEPD01000010">
    <property type="protein sequence ID" value="EFU31667.1"/>
    <property type="molecule type" value="Genomic_DNA"/>
</dbReference>
<feature type="transmembrane region" description="Helical" evidence="1">
    <location>
        <begin position="20"/>
        <end position="41"/>
    </location>
</feature>
<organism evidence="2 3">
    <name type="scientific">Segatella buccae ATCC 33574</name>
    <dbReference type="NCBI Taxonomy" id="873513"/>
    <lineage>
        <taxon>Bacteria</taxon>
        <taxon>Pseudomonadati</taxon>
        <taxon>Bacteroidota</taxon>
        <taxon>Bacteroidia</taxon>
        <taxon>Bacteroidales</taxon>
        <taxon>Prevotellaceae</taxon>
        <taxon>Segatella</taxon>
    </lineage>
</organism>
<accession>E6K4B8</accession>
<keyword evidence="1" id="KW-1133">Transmembrane helix</keyword>
<comment type="caution">
    <text evidence="2">The sequence shown here is derived from an EMBL/GenBank/DDBJ whole genome shotgun (WGS) entry which is preliminary data.</text>
</comment>
<evidence type="ECO:0000313" key="3">
    <source>
        <dbReference type="Proteomes" id="UP000003112"/>
    </source>
</evidence>
<dbReference type="HOGENOM" id="CLU_2846118_0_0_10"/>
<keyword evidence="1" id="KW-0472">Membrane</keyword>
<dbReference type="Proteomes" id="UP000003112">
    <property type="component" value="Unassembled WGS sequence"/>
</dbReference>
<protein>
    <submittedName>
        <fullName evidence="2">Uncharacterized protein</fullName>
    </submittedName>
</protein>
<name>E6K4B8_9BACT</name>
<sequence length="72" mass="8576">MNGKEETMEEKEKLIRQTLLSYLITYTIYAVLSSVPVWLGWYDYEEAFRVFLTLAVVDFVVTRFGKKFNKKK</sequence>
<proteinExistence type="predicted"/>
<feature type="transmembrane region" description="Helical" evidence="1">
    <location>
        <begin position="47"/>
        <end position="65"/>
    </location>
</feature>
<gene>
    <name evidence="2" type="ORF">HMPREF6485_0441</name>
</gene>
<dbReference type="STRING" id="873513.HMPREF6485_0441"/>
<evidence type="ECO:0000256" key="1">
    <source>
        <dbReference type="SAM" id="Phobius"/>
    </source>
</evidence>